<organism evidence="2">
    <name type="scientific">Solibacter usitatus (strain Ellin6076)</name>
    <dbReference type="NCBI Taxonomy" id="234267"/>
    <lineage>
        <taxon>Bacteria</taxon>
        <taxon>Pseudomonadati</taxon>
        <taxon>Acidobacteriota</taxon>
        <taxon>Terriglobia</taxon>
        <taxon>Bryobacterales</taxon>
        <taxon>Solibacteraceae</taxon>
        <taxon>Candidatus Solibacter</taxon>
    </lineage>
</organism>
<accession>Q020A5</accession>
<feature type="domain" description="NADPH-dependent FMN reductase-like" evidence="1">
    <location>
        <begin position="5"/>
        <end position="142"/>
    </location>
</feature>
<reference evidence="2" key="1">
    <citation type="submission" date="2006-10" db="EMBL/GenBank/DDBJ databases">
        <title>Complete sequence of Solibacter usitatus Ellin6076.</title>
        <authorList>
            <consortium name="US DOE Joint Genome Institute"/>
            <person name="Copeland A."/>
            <person name="Lucas S."/>
            <person name="Lapidus A."/>
            <person name="Barry K."/>
            <person name="Detter J.C."/>
            <person name="Glavina del Rio T."/>
            <person name="Hammon N."/>
            <person name="Israni S."/>
            <person name="Dalin E."/>
            <person name="Tice H."/>
            <person name="Pitluck S."/>
            <person name="Thompson L.S."/>
            <person name="Brettin T."/>
            <person name="Bruce D."/>
            <person name="Han C."/>
            <person name="Tapia R."/>
            <person name="Gilna P."/>
            <person name="Schmutz J."/>
            <person name="Larimer F."/>
            <person name="Land M."/>
            <person name="Hauser L."/>
            <person name="Kyrpides N."/>
            <person name="Mikhailova N."/>
            <person name="Janssen P.H."/>
            <person name="Kuske C.R."/>
            <person name="Richardson P."/>
        </authorList>
    </citation>
    <scope>NUCLEOTIDE SEQUENCE</scope>
    <source>
        <strain evidence="2">Ellin6076</strain>
    </source>
</reference>
<dbReference type="eggNOG" id="COG0431">
    <property type="taxonomic scope" value="Bacteria"/>
</dbReference>
<dbReference type="GO" id="GO:0005829">
    <property type="term" value="C:cytosol"/>
    <property type="evidence" value="ECO:0007669"/>
    <property type="project" value="TreeGrafter"/>
</dbReference>
<dbReference type="EMBL" id="CP000473">
    <property type="protein sequence ID" value="ABJ84760.1"/>
    <property type="molecule type" value="Genomic_DNA"/>
</dbReference>
<dbReference type="KEGG" id="sus:Acid_3790"/>
<gene>
    <name evidence="2" type="ordered locus">Acid_3790</name>
</gene>
<dbReference type="AlphaFoldDB" id="Q020A5"/>
<dbReference type="GO" id="GO:0010181">
    <property type="term" value="F:FMN binding"/>
    <property type="evidence" value="ECO:0007669"/>
    <property type="project" value="TreeGrafter"/>
</dbReference>
<dbReference type="InterPro" id="IPR005025">
    <property type="entry name" value="FMN_Rdtase-like_dom"/>
</dbReference>
<sequence>MPMVDILAISGSLRSRSTNTAVLEAAAQLAPDGTVVRIWQGLGEIPPFNPDVDVPPAPLAVEAFRAELRAADAVLICSPEYAHGVSGVMKNALDWVVGSGELMEKLVALINASPYATIAHAALAETLRTMSATVVEDASVTLPILSGKPDAAAMVASPEISEALRAAIAALCSRRRLRAGGSQD</sequence>
<name>Q020A5_SOLUE</name>
<dbReference type="PANTHER" id="PTHR30543">
    <property type="entry name" value="CHROMATE REDUCTASE"/>
    <property type="match status" value="1"/>
</dbReference>
<dbReference type="HOGENOM" id="CLU_055322_4_3_0"/>
<dbReference type="GO" id="GO:0016491">
    <property type="term" value="F:oxidoreductase activity"/>
    <property type="evidence" value="ECO:0007669"/>
    <property type="project" value="InterPro"/>
</dbReference>
<protein>
    <submittedName>
        <fullName evidence="2">NADPH-dependent FMN reductase</fullName>
    </submittedName>
</protein>
<evidence type="ECO:0000259" key="1">
    <source>
        <dbReference type="Pfam" id="PF03358"/>
    </source>
</evidence>
<dbReference type="Pfam" id="PF03358">
    <property type="entry name" value="FMN_red"/>
    <property type="match status" value="1"/>
</dbReference>
<dbReference type="STRING" id="234267.Acid_3790"/>
<dbReference type="PANTHER" id="PTHR30543:SF21">
    <property type="entry name" value="NAD(P)H-DEPENDENT FMN REDUCTASE LOT6"/>
    <property type="match status" value="1"/>
</dbReference>
<dbReference type="InParanoid" id="Q020A5"/>
<dbReference type="OrthoDB" id="9806724at2"/>
<evidence type="ECO:0000313" key="2">
    <source>
        <dbReference type="EMBL" id="ABJ84760.1"/>
    </source>
</evidence>
<dbReference type="SUPFAM" id="SSF52218">
    <property type="entry name" value="Flavoproteins"/>
    <property type="match status" value="1"/>
</dbReference>
<dbReference type="Gene3D" id="3.40.50.360">
    <property type="match status" value="1"/>
</dbReference>
<dbReference type="InterPro" id="IPR029039">
    <property type="entry name" value="Flavoprotein-like_sf"/>
</dbReference>
<dbReference type="InterPro" id="IPR050712">
    <property type="entry name" value="NAD(P)H-dep_reductase"/>
</dbReference>
<proteinExistence type="predicted"/>